<evidence type="ECO:0000313" key="3">
    <source>
        <dbReference type="Proteomes" id="UP001156870"/>
    </source>
</evidence>
<reference evidence="2 3" key="1">
    <citation type="journal article" date="2014" name="Int. J. Syst. Evol. Microbiol.">
        <title>Complete genome sequence of Corynebacterium casei LMG S-19264T (=DSM 44701T), isolated from a smear-ripened cheese.</title>
        <authorList>
            <consortium name="US DOE Joint Genome Institute (JGI-PGF)"/>
            <person name="Walter F."/>
            <person name="Albersmeier A."/>
            <person name="Kalinowski J."/>
            <person name="Ruckert C."/>
        </authorList>
    </citation>
    <scope>NUCLEOTIDE SEQUENCE [LARGE SCALE GENOMIC DNA]</scope>
    <source>
        <strain evidence="2 3">NBRC 110095</strain>
    </source>
</reference>
<dbReference type="RefSeq" id="WP_232593243.1">
    <property type="nucleotide sequence ID" value="NZ_BSPD01000037.1"/>
</dbReference>
<dbReference type="AlphaFoldDB" id="A0AA37WNA7"/>
<sequence>MKTRTKVATFLLLISAFISQTAFSNDLAKLARACDEACIKSKAEREHGVKFPSYLTFKFCETTRDTFLESDNRSITNYREKDMDPKYTGGINNMRKFISQRREWLAECDDYTRKTERGRLFSDNKTTDSIFKAMDSVTKELQAILDGVTYSTELGSDSLLIAGEKFDHLIKVVDDHKSVLQLKGQYVAN</sequence>
<dbReference type="Proteomes" id="UP001156870">
    <property type="component" value="Unassembled WGS sequence"/>
</dbReference>
<feature type="signal peptide" evidence="1">
    <location>
        <begin position="1"/>
        <end position="24"/>
    </location>
</feature>
<name>A0AA37WNA7_9GAMM</name>
<accession>A0AA37WNA7</accession>
<protein>
    <recommendedName>
        <fullName evidence="4">DUF1311 domain-containing protein</fullName>
    </recommendedName>
</protein>
<evidence type="ECO:0008006" key="4">
    <source>
        <dbReference type="Google" id="ProtNLM"/>
    </source>
</evidence>
<organism evidence="2 3">
    <name type="scientific">Marinibactrum halimedae</name>
    <dbReference type="NCBI Taxonomy" id="1444977"/>
    <lineage>
        <taxon>Bacteria</taxon>
        <taxon>Pseudomonadati</taxon>
        <taxon>Pseudomonadota</taxon>
        <taxon>Gammaproteobacteria</taxon>
        <taxon>Cellvibrionales</taxon>
        <taxon>Cellvibrionaceae</taxon>
        <taxon>Marinibactrum</taxon>
    </lineage>
</organism>
<dbReference type="EMBL" id="BSPD01000037">
    <property type="protein sequence ID" value="GLS25986.1"/>
    <property type="molecule type" value="Genomic_DNA"/>
</dbReference>
<feature type="chain" id="PRO_5041459103" description="DUF1311 domain-containing protein" evidence="1">
    <location>
        <begin position="25"/>
        <end position="189"/>
    </location>
</feature>
<gene>
    <name evidence="2" type="ORF">GCM10007877_17010</name>
</gene>
<proteinExistence type="predicted"/>
<evidence type="ECO:0000256" key="1">
    <source>
        <dbReference type="SAM" id="SignalP"/>
    </source>
</evidence>
<keyword evidence="3" id="KW-1185">Reference proteome</keyword>
<comment type="caution">
    <text evidence="2">The sequence shown here is derived from an EMBL/GenBank/DDBJ whole genome shotgun (WGS) entry which is preliminary data.</text>
</comment>
<evidence type="ECO:0000313" key="2">
    <source>
        <dbReference type="EMBL" id="GLS25986.1"/>
    </source>
</evidence>
<keyword evidence="1" id="KW-0732">Signal</keyword>